<dbReference type="Pfam" id="PF20155">
    <property type="entry name" value="TMP_3"/>
    <property type="match status" value="1"/>
</dbReference>
<name>A0A844CVT0_9BURK</name>
<keyword evidence="2" id="KW-1133">Transmembrane helix</keyword>
<keyword evidence="2" id="KW-0812">Transmembrane</keyword>
<feature type="domain" description="DUF4214" evidence="3">
    <location>
        <begin position="1681"/>
        <end position="1731"/>
    </location>
</feature>
<evidence type="ECO:0000313" key="6">
    <source>
        <dbReference type="Proteomes" id="UP000439986"/>
    </source>
</evidence>
<dbReference type="NCBIfam" id="TIGR02675">
    <property type="entry name" value="tape_meas_nterm"/>
    <property type="match status" value="1"/>
</dbReference>
<proteinExistence type="predicted"/>
<organism evidence="5 6">
    <name type="scientific">Duganella aquatilis</name>
    <dbReference type="NCBI Taxonomy" id="2666082"/>
    <lineage>
        <taxon>Bacteria</taxon>
        <taxon>Pseudomonadati</taxon>
        <taxon>Pseudomonadota</taxon>
        <taxon>Betaproteobacteria</taxon>
        <taxon>Burkholderiales</taxon>
        <taxon>Oxalobacteraceae</taxon>
        <taxon>Telluria group</taxon>
        <taxon>Duganella</taxon>
    </lineage>
</organism>
<evidence type="ECO:0000259" key="3">
    <source>
        <dbReference type="Pfam" id="PF13946"/>
    </source>
</evidence>
<dbReference type="Pfam" id="PF13946">
    <property type="entry name" value="DUF4214"/>
    <property type="match status" value="1"/>
</dbReference>
<keyword evidence="6" id="KW-1185">Reference proteome</keyword>
<dbReference type="EMBL" id="WKJL01000001">
    <property type="protein sequence ID" value="MRW82881.1"/>
    <property type="molecule type" value="Genomic_DNA"/>
</dbReference>
<evidence type="ECO:0000313" key="5">
    <source>
        <dbReference type="EMBL" id="MRW82881.1"/>
    </source>
</evidence>
<accession>A0A844CVT0</accession>
<evidence type="ECO:0000256" key="2">
    <source>
        <dbReference type="SAM" id="Phobius"/>
    </source>
</evidence>
<keyword evidence="2" id="KW-0472">Membrane</keyword>
<evidence type="ECO:0000259" key="4">
    <source>
        <dbReference type="Pfam" id="PF20155"/>
    </source>
</evidence>
<feature type="domain" description="Tape measure protein N-terminal" evidence="4">
    <location>
        <begin position="63"/>
        <end position="248"/>
    </location>
</feature>
<gene>
    <name evidence="5" type="ORF">GJ698_02100</name>
</gene>
<feature type="transmembrane region" description="Helical" evidence="2">
    <location>
        <begin position="481"/>
        <end position="503"/>
    </location>
</feature>
<dbReference type="Proteomes" id="UP000439986">
    <property type="component" value="Unassembled WGS sequence"/>
</dbReference>
<feature type="coiled-coil region" evidence="1">
    <location>
        <begin position="1558"/>
        <end position="1610"/>
    </location>
</feature>
<sequence>MTVDIATLGIRIDSSEARTAARDMENFRGAGARAEQQVTAIDVAARKAAQALQFLGIGVGVGAIIKMADEYTKFTAQLQLATQSQREYAAAVEDVRRIAATAQQDLAATGTLYARIANGTRELGISQKNVADITETVNLALKVSGATSAEAASAMLQLSQSFASGTLRGEEFNAVNEAAPRLMKALADGIGVPVGALKDMASNGEITSKVMAQVLPQALQQLQEEAKHVQTISGAFTVLKNNVLEFTGTQAQANGTVAALTSGIMLLANNLSILMGVIGTITAVNVANWLTAWTTKTYERITAVYAQVAAENAARAAIIASAEAQVSNTAATTAGLQATQAAIVVAREEMVARLGVANANIQTAQASIASTDALAAQARAAIAASSAAGALSTALRVLRDSNRELAVQEAIRVGLQADLAVAEQARAAATAELAILGQQQARVSAQVTAATAAQTAAQTALTAATGTAAASAGLLSRAMGLLGGPVGAVVTVLGLAATAWSWYSSRSTEANTKTAEETKASTAEVVVQMTKQIEVMERRNKLALAGMPSTGKQNPLDDKLAEIIAESEKVAKSQGDYANLSYEARGEILKVLGGQYGEVTALIERFNKASADGAGNTAAAKALVEIRERVTGVSGQYQKDLKTYQTALAEGVIGMAEYTAGVTTLAQETWKGSEAGKAAVASANKSAEAYKTLISSIREATATNKLELAAGIDASDAQKARIKLDQELASGKVKLTAGQLASVRAALAEEDASEKALKSQRSVAAAIAELNEQRRQDFATAAAEAAANEQAAATFGLTKAQIEALTVARLQDRLVHAADLELTANDIAQTERLIAVKQKSADALTKTDALGYIKQLTEENRKFAADSIIDERARAAALTEIDADVWRKRIVLAGDGTEQQKQLQQQFDVWYRDQSIKLMLDEQREAIKKYDDVFRDGFADMLNHGKSGWKSFTTSLVTTFKTTVADQIYKMFAQPFVVRVVASLLGVTGAGAATAAQAAGGATGVAGSALSVASLYNAAKSAYAAVTGGFTSLASGVTETVQSGLNMLGTNTGFYSSAGSGLPASALAQGAGVVASYLAGAGVGKLIGSAISGEYQIGNHGSAITNISTIAGLFLGGPIGGAIGGAVSGLLNRAFGMGSKNVTSTSLQGSLTPTSSNIETVEAWTQKGGWFRSDKSGTDSTPLDATQSEAFSVTYKAILDVSKTLGDTIGADTAALSTRVQQLNIDLTGMKDATAQQEAITKFFAGVADTIGTELVPNLAQFQNEGEALSATLQRVATDYASVDVILGSIGKTFGAVGVSSIAARENLIKAAGGLDALSSSVSYFQQNVLSDSERLAQTQKDLAEQLQKLGLANFDSLDQYKQIVLGVDTTTQAGADLFAALLKLAPEVKAVAEAADAAVKAAKDLAEAKASEELERIAKAAEALTSAVDAALGQLESAISRQKDVLNAAYQAATDKLQASIDNVTSSVSKLQSLSQSLRSTLDALSGTDGSLSDRQAAQAQIEAALAIAKAGGPLPDADSLKNALSTVSKDASDQFSTYLDYQRDLYRTQSSVSQLADLTDNQLSTAEQTLATLQDQKDQLQKDHEAELAKLDEMLDQAKAQVDVLNGVSTALVSIPQALAALAQSISAAMNNSVAAAASQAQAAYQQYLGRDASSSEVDFWKDQAAGGVNVVGAIAGSDEAKIQDIYKTLLGRTGDAAGVDAWEAAIKAGMSWDQIKQGFLGSDEYQKLHSFDVGTNSVPYDMTANIHEGERIIPAADNRELMARLRAPIGDNSDLVSELQAQRAENAEMRQMLEAHLYAIAKNTLETADFLDGAVNGGVPLATKEVEETA</sequence>
<keyword evidence="1" id="KW-0175">Coiled coil</keyword>
<reference evidence="5 6" key="1">
    <citation type="submission" date="2019-11" db="EMBL/GenBank/DDBJ databases">
        <title>Novel species isolated from a subtropical stream in China.</title>
        <authorList>
            <person name="Lu H."/>
        </authorList>
    </citation>
    <scope>NUCLEOTIDE SEQUENCE [LARGE SCALE GENOMIC DNA]</scope>
    <source>
        <strain evidence="5 6">FT26W</strain>
    </source>
</reference>
<dbReference type="InterPro" id="IPR025282">
    <property type="entry name" value="DUF4214"/>
</dbReference>
<dbReference type="InterPro" id="IPR038255">
    <property type="entry name" value="PBS_linker_sf"/>
</dbReference>
<protein>
    <submittedName>
        <fullName evidence="5">Tape measure protein</fullName>
    </submittedName>
</protein>
<dbReference type="Gene3D" id="1.20.5.1160">
    <property type="entry name" value="Vasodilator-stimulated phosphoprotein"/>
    <property type="match status" value="1"/>
</dbReference>
<dbReference type="RefSeq" id="WP_154355919.1">
    <property type="nucleotide sequence ID" value="NZ_WKJL01000001.1"/>
</dbReference>
<dbReference type="InterPro" id="IPR013491">
    <property type="entry name" value="Tape_meas_N"/>
</dbReference>
<comment type="caution">
    <text evidence="5">The sequence shown here is derived from an EMBL/GenBank/DDBJ whole genome shotgun (WGS) entry which is preliminary data.</text>
</comment>
<evidence type="ECO:0000256" key="1">
    <source>
        <dbReference type="SAM" id="Coils"/>
    </source>
</evidence>
<dbReference type="Gene3D" id="1.10.3130.20">
    <property type="entry name" value="Phycobilisome linker domain"/>
    <property type="match status" value="1"/>
</dbReference>
<feature type="transmembrane region" description="Helical" evidence="2">
    <location>
        <begin position="271"/>
        <end position="290"/>
    </location>
</feature>
<dbReference type="PANTHER" id="PTHR34491:SF74">
    <property type="entry name" value="DUF4456 DOMAIN-CONTAINING PROTEIN"/>
    <property type="match status" value="1"/>
</dbReference>
<dbReference type="PANTHER" id="PTHR34491">
    <property type="entry name" value="A-TYPE INCLUSION PROTEIN, PUTATIVE-RELATED"/>
    <property type="match status" value="1"/>
</dbReference>